<evidence type="ECO:0000313" key="4">
    <source>
        <dbReference type="Ensembl" id="ENSOSUP00000017880.1"/>
    </source>
</evidence>
<sequence length="121" mass="14193">NIRIIFSPTALLLSSVLWYLNCQTNLKSPEDIQVYVVNSNFTLRWNYTGNDTNVTFSAEYKTEWKELSGCQKVTRTECDFSSAITEYYDTHHVRLRAERREEVSRNREGKRVQGSGKKYLQ</sequence>
<reference evidence="4" key="2">
    <citation type="submission" date="2025-09" db="UniProtKB">
        <authorList>
            <consortium name="Ensembl"/>
        </authorList>
    </citation>
    <scope>IDENTIFICATION</scope>
</reference>
<organism evidence="4 5">
    <name type="scientific">Otus sunia</name>
    <name type="common">Oriental scops-owl</name>
    <dbReference type="NCBI Taxonomy" id="257818"/>
    <lineage>
        <taxon>Eukaryota</taxon>
        <taxon>Metazoa</taxon>
        <taxon>Chordata</taxon>
        <taxon>Craniata</taxon>
        <taxon>Vertebrata</taxon>
        <taxon>Euteleostomi</taxon>
        <taxon>Archelosauria</taxon>
        <taxon>Archosauria</taxon>
        <taxon>Dinosauria</taxon>
        <taxon>Saurischia</taxon>
        <taxon>Theropoda</taxon>
        <taxon>Coelurosauria</taxon>
        <taxon>Aves</taxon>
        <taxon>Neognathae</taxon>
        <taxon>Neoaves</taxon>
        <taxon>Telluraves</taxon>
        <taxon>Strigiformes</taxon>
        <taxon>Strigidae</taxon>
        <taxon>Otus</taxon>
    </lineage>
</organism>
<proteinExistence type="predicted"/>
<dbReference type="SUPFAM" id="SSF49265">
    <property type="entry name" value="Fibronectin type III"/>
    <property type="match status" value="1"/>
</dbReference>
<dbReference type="GO" id="GO:0005886">
    <property type="term" value="C:plasma membrane"/>
    <property type="evidence" value="ECO:0007669"/>
    <property type="project" value="TreeGrafter"/>
</dbReference>
<protein>
    <recommendedName>
        <fullName evidence="3">Fibronectin type-III domain-containing protein</fullName>
    </recommendedName>
</protein>
<feature type="signal peptide" evidence="2">
    <location>
        <begin position="1"/>
        <end position="22"/>
    </location>
</feature>
<dbReference type="GO" id="GO:0004905">
    <property type="term" value="F:type I interferon receptor activity"/>
    <property type="evidence" value="ECO:0007669"/>
    <property type="project" value="TreeGrafter"/>
</dbReference>
<dbReference type="Pfam" id="PF01108">
    <property type="entry name" value="Tissue_fac"/>
    <property type="match status" value="1"/>
</dbReference>
<feature type="domain" description="Fibronectin type-III" evidence="3">
    <location>
        <begin position="12"/>
        <end position="104"/>
    </location>
</feature>
<dbReference type="InterPro" id="IPR013783">
    <property type="entry name" value="Ig-like_fold"/>
</dbReference>
<feature type="region of interest" description="Disordered" evidence="1">
    <location>
        <begin position="99"/>
        <end position="121"/>
    </location>
</feature>
<name>A0A8C8BA13_9STRI</name>
<dbReference type="AlphaFoldDB" id="A0A8C8BA13"/>
<dbReference type="InterPro" id="IPR050650">
    <property type="entry name" value="Type-II_Cytokine-TF_Rcpt"/>
</dbReference>
<evidence type="ECO:0000256" key="2">
    <source>
        <dbReference type="SAM" id="SignalP"/>
    </source>
</evidence>
<evidence type="ECO:0000313" key="5">
    <source>
        <dbReference type="Proteomes" id="UP000694552"/>
    </source>
</evidence>
<accession>A0A8C8BA13</accession>
<dbReference type="InterPro" id="IPR003961">
    <property type="entry name" value="FN3_dom"/>
</dbReference>
<dbReference type="InterPro" id="IPR036116">
    <property type="entry name" value="FN3_sf"/>
</dbReference>
<dbReference type="Gene3D" id="2.60.40.10">
    <property type="entry name" value="Immunoglobulins"/>
    <property type="match status" value="1"/>
</dbReference>
<feature type="chain" id="PRO_5034975723" description="Fibronectin type-III domain-containing protein" evidence="2">
    <location>
        <begin position="23"/>
        <end position="121"/>
    </location>
</feature>
<keyword evidence="2" id="KW-0732">Signal</keyword>
<dbReference type="Ensembl" id="ENSOSUT00000018479.1">
    <property type="protein sequence ID" value="ENSOSUP00000017880.1"/>
    <property type="gene ID" value="ENSOSUG00000012681.1"/>
</dbReference>
<evidence type="ECO:0000259" key="3">
    <source>
        <dbReference type="Pfam" id="PF01108"/>
    </source>
</evidence>
<dbReference type="Proteomes" id="UP000694552">
    <property type="component" value="Unplaced"/>
</dbReference>
<evidence type="ECO:0000256" key="1">
    <source>
        <dbReference type="SAM" id="MobiDB-lite"/>
    </source>
</evidence>
<keyword evidence="5" id="KW-1185">Reference proteome</keyword>
<dbReference type="PANTHER" id="PTHR20859">
    <property type="entry name" value="INTERFERON/INTERLEUKIN RECEPTOR"/>
    <property type="match status" value="1"/>
</dbReference>
<reference evidence="4" key="1">
    <citation type="submission" date="2025-08" db="UniProtKB">
        <authorList>
            <consortium name="Ensembl"/>
        </authorList>
    </citation>
    <scope>IDENTIFICATION</scope>
</reference>
<feature type="compositionally biased region" description="Basic and acidic residues" evidence="1">
    <location>
        <begin position="99"/>
        <end position="111"/>
    </location>
</feature>
<dbReference type="PANTHER" id="PTHR20859:SF54">
    <property type="entry name" value="INTERFERON ALPHA_BETA RECEPTOR 1"/>
    <property type="match status" value="1"/>
</dbReference>